<name>A0A317W985_9EURO</name>
<reference evidence="3 4" key="1">
    <citation type="submission" date="2016-12" db="EMBL/GenBank/DDBJ databases">
        <title>The genomes of Aspergillus section Nigri reveals drivers in fungal speciation.</title>
        <authorList>
            <consortium name="DOE Joint Genome Institute"/>
            <person name="Vesth T.C."/>
            <person name="Nybo J."/>
            <person name="Theobald S."/>
            <person name="Brandl J."/>
            <person name="Frisvad J.C."/>
            <person name="Nielsen K.F."/>
            <person name="Lyhne E.K."/>
            <person name="Kogle M.E."/>
            <person name="Kuo A."/>
            <person name="Riley R."/>
            <person name="Clum A."/>
            <person name="Nolan M."/>
            <person name="Lipzen A."/>
            <person name="Salamov A."/>
            <person name="Henrissat B."/>
            <person name="Wiebenga A."/>
            <person name="De Vries R.P."/>
            <person name="Grigoriev I.V."/>
            <person name="Mortensen U.H."/>
            <person name="Andersen M.R."/>
            <person name="Baker S.E."/>
        </authorList>
    </citation>
    <scope>NUCLEOTIDE SEQUENCE [LARGE SCALE GENOMIC DNA]</scope>
    <source>
        <strain evidence="3 4">CBS 115572</strain>
    </source>
</reference>
<dbReference type="STRING" id="1450535.A0A317W985"/>
<evidence type="ECO:0000313" key="3">
    <source>
        <dbReference type="EMBL" id="PWY81568.1"/>
    </source>
</evidence>
<dbReference type="InterPro" id="IPR013094">
    <property type="entry name" value="AB_hydrolase_3"/>
</dbReference>
<protein>
    <submittedName>
        <fullName evidence="3">Alpha/beta-hydrolase</fullName>
    </submittedName>
</protein>
<dbReference type="AlphaFoldDB" id="A0A317W985"/>
<dbReference type="OrthoDB" id="5354320at2759"/>
<dbReference type="RefSeq" id="XP_025465636.1">
    <property type="nucleotide sequence ID" value="XM_025612125.1"/>
</dbReference>
<dbReference type="PANTHER" id="PTHR48081:SF25">
    <property type="entry name" value="PUTATIVE (AFU_ORTHOLOGUE AFUA_3G11560)-RELATED"/>
    <property type="match status" value="1"/>
</dbReference>
<evidence type="ECO:0000313" key="4">
    <source>
        <dbReference type="Proteomes" id="UP000246702"/>
    </source>
</evidence>
<dbReference type="Gene3D" id="3.40.50.1820">
    <property type="entry name" value="alpha/beta hydrolase"/>
    <property type="match status" value="1"/>
</dbReference>
<dbReference type="GeneID" id="37114268"/>
<evidence type="ECO:0000256" key="1">
    <source>
        <dbReference type="ARBA" id="ARBA00022801"/>
    </source>
</evidence>
<dbReference type="InterPro" id="IPR029058">
    <property type="entry name" value="AB_hydrolase_fold"/>
</dbReference>
<keyword evidence="1 3" id="KW-0378">Hydrolase</keyword>
<dbReference type="InterPro" id="IPR050300">
    <property type="entry name" value="GDXG_lipolytic_enzyme"/>
</dbReference>
<dbReference type="SUPFAM" id="SSF53474">
    <property type="entry name" value="alpha/beta-Hydrolases"/>
    <property type="match status" value="1"/>
</dbReference>
<keyword evidence="4" id="KW-1185">Reference proteome</keyword>
<gene>
    <name evidence="3" type="ORF">BO94DRAFT_536840</name>
</gene>
<dbReference type="EMBL" id="MSFK01000020">
    <property type="protein sequence ID" value="PWY81568.1"/>
    <property type="molecule type" value="Genomic_DNA"/>
</dbReference>
<sequence length="298" mass="32567">MTKAPVASIKHRLAPSHTFPAPILDALVAYVSLLYPPAGAPYRPVPANKIILAGNSSGTNLCFGLTKVLLELQKLPRSDASIDFHRRRVTLPLPAGIATVGGWCDQCDALPSWHRNGEYDCLGVLQPPCMPGFPTDSVWPANPPREHPYCVAATLDHELVTPAAVGDWTGAPPMLLLCGCEEAGVDGNRVVASQAAKSGVSVLWNEYEGMPHEFPLIMSSLPQAKHAFELWARTCKDFAESKPVRSSAVRWLMPDCGKEDLGDPRNLSPLPFTEVRRRMREYNATRSVWTGKLGQPRL</sequence>
<feature type="domain" description="Alpha/beta hydrolase fold-3" evidence="2">
    <location>
        <begin position="2"/>
        <end position="215"/>
    </location>
</feature>
<dbReference type="Proteomes" id="UP000246702">
    <property type="component" value="Unassembled WGS sequence"/>
</dbReference>
<organism evidence="3 4">
    <name type="scientific">Aspergillus sclerotioniger CBS 115572</name>
    <dbReference type="NCBI Taxonomy" id="1450535"/>
    <lineage>
        <taxon>Eukaryota</taxon>
        <taxon>Fungi</taxon>
        <taxon>Dikarya</taxon>
        <taxon>Ascomycota</taxon>
        <taxon>Pezizomycotina</taxon>
        <taxon>Eurotiomycetes</taxon>
        <taxon>Eurotiomycetidae</taxon>
        <taxon>Eurotiales</taxon>
        <taxon>Aspergillaceae</taxon>
        <taxon>Aspergillus</taxon>
        <taxon>Aspergillus subgen. Circumdati</taxon>
    </lineage>
</organism>
<proteinExistence type="predicted"/>
<comment type="caution">
    <text evidence="3">The sequence shown here is derived from an EMBL/GenBank/DDBJ whole genome shotgun (WGS) entry which is preliminary data.</text>
</comment>
<dbReference type="Pfam" id="PF07859">
    <property type="entry name" value="Abhydrolase_3"/>
    <property type="match status" value="1"/>
</dbReference>
<dbReference type="PANTHER" id="PTHR48081">
    <property type="entry name" value="AB HYDROLASE SUPERFAMILY PROTEIN C4A8.06C"/>
    <property type="match status" value="1"/>
</dbReference>
<accession>A0A317W985</accession>
<dbReference type="GO" id="GO:0016787">
    <property type="term" value="F:hydrolase activity"/>
    <property type="evidence" value="ECO:0007669"/>
    <property type="project" value="UniProtKB-KW"/>
</dbReference>
<evidence type="ECO:0000259" key="2">
    <source>
        <dbReference type="Pfam" id="PF07859"/>
    </source>
</evidence>